<dbReference type="Gene3D" id="3.20.20.80">
    <property type="entry name" value="Glycosidases"/>
    <property type="match status" value="1"/>
</dbReference>
<dbReference type="Proteomes" id="UP000028725">
    <property type="component" value="Unassembled WGS sequence"/>
</dbReference>
<evidence type="ECO:0000313" key="9">
    <source>
        <dbReference type="Proteomes" id="UP000028725"/>
    </source>
</evidence>
<dbReference type="GO" id="GO:0006680">
    <property type="term" value="P:glucosylceramide catabolic process"/>
    <property type="evidence" value="ECO:0007669"/>
    <property type="project" value="TreeGrafter"/>
</dbReference>
<dbReference type="InterPro" id="IPR013780">
    <property type="entry name" value="Glyco_hydro_b"/>
</dbReference>
<evidence type="ECO:0000259" key="6">
    <source>
        <dbReference type="Pfam" id="PF02055"/>
    </source>
</evidence>
<keyword evidence="9" id="KW-1185">Reference proteome</keyword>
<protein>
    <recommendedName>
        <fullName evidence="10">Glycosyl hydrolase</fullName>
    </recommendedName>
</protein>
<dbReference type="Gene3D" id="2.60.40.1180">
    <property type="entry name" value="Golgi alpha-mannosidase II"/>
    <property type="match status" value="1"/>
</dbReference>
<dbReference type="Gene3D" id="2.60.120.260">
    <property type="entry name" value="Galactose-binding domain-like"/>
    <property type="match status" value="1"/>
</dbReference>
<comment type="similarity">
    <text evidence="1 4">Belongs to the glycosyl hydrolase 30 family.</text>
</comment>
<evidence type="ECO:0000256" key="4">
    <source>
        <dbReference type="RuleBase" id="RU361188"/>
    </source>
</evidence>
<feature type="chain" id="PRO_5001799496" description="Glycosyl hydrolase" evidence="5">
    <location>
        <begin position="37"/>
        <end position="640"/>
    </location>
</feature>
<dbReference type="InterPro" id="IPR001139">
    <property type="entry name" value="Glyco_hydro_30"/>
</dbReference>
<dbReference type="SUPFAM" id="SSF51445">
    <property type="entry name" value="(Trans)glycosidases"/>
    <property type="match status" value="1"/>
</dbReference>
<dbReference type="PATRIC" id="fig|394096.3.peg.6572"/>
<keyword evidence="3 4" id="KW-0378">Hydrolase</keyword>
<dbReference type="Pfam" id="PF02055">
    <property type="entry name" value="Glyco_hydro_30"/>
    <property type="match status" value="1"/>
</dbReference>
<dbReference type="RefSeq" id="WP_240486978.1">
    <property type="nucleotide sequence ID" value="NZ_JMCB01000014.1"/>
</dbReference>
<dbReference type="InterPro" id="IPR033453">
    <property type="entry name" value="Glyco_hydro_30_TIM-barrel"/>
</dbReference>
<reference evidence="8 9" key="1">
    <citation type="submission" date="2014-04" db="EMBL/GenBank/DDBJ databases">
        <title>Genome assembly of Hyalangium minutum DSM 14724.</title>
        <authorList>
            <person name="Sharma G."/>
            <person name="Subramanian S."/>
        </authorList>
    </citation>
    <scope>NUCLEOTIDE SEQUENCE [LARGE SCALE GENOMIC DNA]</scope>
    <source>
        <strain evidence="8 9">DSM 14724</strain>
    </source>
</reference>
<sequence length="640" mass="69843">MTHHTRSLGKRLSLSSKGLRMACLALGLLAGMTASAGPTVQVVWSSEKNPGDGAWFNGPMSSPYALSQQASSAFTDPTSTSATSIAVDPSVQYQSILGIGTSLEESTIFNLARMSSAKRTEVLQKLLSPSTGAGMNLVRITFGTSDFTGRTFYTYDDRPYGQTDPSLTYFSIQKDIDYNIISTLKQALAVNPNLKIFASPWSPPAWMKDNQSLIGGKLLTQHIPVLATYYRKAIQAYQAQGIPIYGLTVQNEPLYTAPDYPSTHVTADQERQLIIAVRNELNANGLSGVKIWAYDHNFDSAAAYMAPIMSDATANAAVDGVAFHDYAGDPSTMTTVHNSYPSKNMLMTERSWWGTSGADRMAQYFRNWAVSYNAWVTMLDSTIKPEQWTGTPGPTMVIQNAYTYDTYWLLPEYYLIAQYSKFVQPGAKRISSTYGSSGTVTNVSFLNPDNTIVSVIINQTGSSQTFKLTSEGQELVATIPAKTVGTYKWTRQGTGTPANLLTNPGFETGTASSWTSEWHNAVLAYKVDTDYPYLGSYKLTLFEVGAYQQVLGQVKSVANGTYTASVYVRSGGGQRVLRLYAKNYGGAEKTAEIGSSAVTNYTQYTITGIQVTNGSIEIGVYTDANAYNWAAFDNFELVKN</sequence>
<keyword evidence="2 5" id="KW-0732">Signal</keyword>
<dbReference type="STRING" id="394096.DB31_2238"/>
<evidence type="ECO:0000256" key="1">
    <source>
        <dbReference type="ARBA" id="ARBA00005382"/>
    </source>
</evidence>
<evidence type="ECO:0000256" key="2">
    <source>
        <dbReference type="ARBA" id="ARBA00022729"/>
    </source>
</evidence>
<dbReference type="GO" id="GO:0004348">
    <property type="term" value="F:glucosylceramidase activity"/>
    <property type="evidence" value="ECO:0007669"/>
    <property type="project" value="InterPro"/>
</dbReference>
<dbReference type="EMBL" id="JMCB01000014">
    <property type="protein sequence ID" value="KFE64444.1"/>
    <property type="molecule type" value="Genomic_DNA"/>
</dbReference>
<dbReference type="GO" id="GO:0016020">
    <property type="term" value="C:membrane"/>
    <property type="evidence" value="ECO:0007669"/>
    <property type="project" value="GOC"/>
</dbReference>
<dbReference type="PANTHER" id="PTHR11069">
    <property type="entry name" value="GLUCOSYLCERAMIDASE"/>
    <property type="match status" value="1"/>
</dbReference>
<accession>A0A085W9T1</accession>
<proteinExistence type="inferred from homology"/>
<evidence type="ECO:0008006" key="10">
    <source>
        <dbReference type="Google" id="ProtNLM"/>
    </source>
</evidence>
<evidence type="ECO:0000256" key="5">
    <source>
        <dbReference type="SAM" id="SignalP"/>
    </source>
</evidence>
<dbReference type="PANTHER" id="PTHR11069:SF23">
    <property type="entry name" value="LYSOSOMAL ACID GLUCOSYLCERAMIDASE"/>
    <property type="match status" value="1"/>
</dbReference>
<dbReference type="InterPro" id="IPR033452">
    <property type="entry name" value="GH30_C"/>
</dbReference>
<keyword evidence="4" id="KW-0326">Glycosidase</keyword>
<feature type="domain" description="Glycosyl hydrolase family 30 beta sandwich" evidence="7">
    <location>
        <begin position="426"/>
        <end position="487"/>
    </location>
</feature>
<comment type="caution">
    <text evidence="8">The sequence shown here is derived from an EMBL/GenBank/DDBJ whole genome shotgun (WGS) entry which is preliminary data.</text>
</comment>
<dbReference type="InterPro" id="IPR017853">
    <property type="entry name" value="GH"/>
</dbReference>
<feature type="domain" description="Glycosyl hydrolase family 30 TIM-barrel" evidence="6">
    <location>
        <begin position="97"/>
        <end position="423"/>
    </location>
</feature>
<dbReference type="AlphaFoldDB" id="A0A085W9T1"/>
<name>A0A085W9T1_9BACT</name>
<evidence type="ECO:0000313" key="8">
    <source>
        <dbReference type="EMBL" id="KFE64444.1"/>
    </source>
</evidence>
<evidence type="ECO:0000256" key="3">
    <source>
        <dbReference type="ARBA" id="ARBA00022801"/>
    </source>
</evidence>
<feature type="signal peptide" evidence="5">
    <location>
        <begin position="1"/>
        <end position="36"/>
    </location>
</feature>
<gene>
    <name evidence="8" type="ORF">DB31_2238</name>
</gene>
<organism evidence="8 9">
    <name type="scientific">Hyalangium minutum</name>
    <dbReference type="NCBI Taxonomy" id="394096"/>
    <lineage>
        <taxon>Bacteria</taxon>
        <taxon>Pseudomonadati</taxon>
        <taxon>Myxococcota</taxon>
        <taxon>Myxococcia</taxon>
        <taxon>Myxococcales</taxon>
        <taxon>Cystobacterineae</taxon>
        <taxon>Archangiaceae</taxon>
        <taxon>Hyalangium</taxon>
    </lineage>
</organism>
<evidence type="ECO:0000259" key="7">
    <source>
        <dbReference type="Pfam" id="PF17189"/>
    </source>
</evidence>
<dbReference type="Pfam" id="PF17189">
    <property type="entry name" value="Glyco_hydro_30C"/>
    <property type="match status" value="1"/>
</dbReference>